<name>A0A2T7G414_9RHOB</name>
<keyword evidence="5" id="KW-0864">Zinc transport</keyword>
<evidence type="ECO:0000256" key="1">
    <source>
        <dbReference type="ARBA" id="ARBA00011028"/>
    </source>
</evidence>
<sequence>MSRNLLALPLAATLLAGPALADVPAVAADIAPVHSLVARVMAGIGAPALIVAPGASPHEYSLRPSEATALQQADVVFWTGPDLTPWMEGAIGSLATGAAVVPLMEAPGTATLDMREGAVFEPHAHDDHAGHHGHAQDPHAWLSPDNGAAWLDAIAATLGAADPENAGAYRANAAAGRAELAALKAEIDGILRPVRGGSFIVFHDAYQYFERAFDMPASGAISVSSAADPSPARIADIQRRVRERNARCVLSEPQFNPGIIASVMDGSDARSGVLDPLGASLEPGPELYPQMLRDMAAALAACL</sequence>
<evidence type="ECO:0000256" key="3">
    <source>
        <dbReference type="ARBA" id="ARBA00022448"/>
    </source>
</evidence>
<gene>
    <name evidence="8" type="ORF">DC366_15660</name>
</gene>
<proteinExistence type="inferred from homology"/>
<comment type="similarity">
    <text evidence="1 6">Belongs to the bacterial solute-binding protein 9 family.</text>
</comment>
<dbReference type="AlphaFoldDB" id="A0A2T7G414"/>
<dbReference type="InterPro" id="IPR050492">
    <property type="entry name" value="Bact_metal-bind_prot9"/>
</dbReference>
<feature type="chain" id="PRO_5015557121" description="High-affinity zinc uptake system protein ZnuA" evidence="7">
    <location>
        <begin position="22"/>
        <end position="303"/>
    </location>
</feature>
<dbReference type="GO" id="GO:0046872">
    <property type="term" value="F:metal ion binding"/>
    <property type="evidence" value="ECO:0007669"/>
    <property type="project" value="InterPro"/>
</dbReference>
<dbReference type="EMBL" id="QCYH01000011">
    <property type="protein sequence ID" value="PVA09147.1"/>
    <property type="molecule type" value="Genomic_DNA"/>
</dbReference>
<dbReference type="GO" id="GO:0007155">
    <property type="term" value="P:cell adhesion"/>
    <property type="evidence" value="ECO:0007669"/>
    <property type="project" value="InterPro"/>
</dbReference>
<dbReference type="PANTHER" id="PTHR42953">
    <property type="entry name" value="HIGH-AFFINITY ZINC UPTAKE SYSTEM PROTEIN ZNUA-RELATED"/>
    <property type="match status" value="1"/>
</dbReference>
<evidence type="ECO:0000313" key="8">
    <source>
        <dbReference type="EMBL" id="PVA09147.1"/>
    </source>
</evidence>
<evidence type="ECO:0000256" key="7">
    <source>
        <dbReference type="SAM" id="SignalP"/>
    </source>
</evidence>
<dbReference type="InterPro" id="IPR006128">
    <property type="entry name" value="Lipoprotein_PsaA-like"/>
</dbReference>
<keyword evidence="5" id="KW-0406">Ion transport</keyword>
<dbReference type="PANTHER" id="PTHR42953:SF3">
    <property type="entry name" value="HIGH-AFFINITY ZINC UPTAKE SYSTEM PROTEIN ZNUA"/>
    <property type="match status" value="1"/>
</dbReference>
<organism evidence="8 9">
    <name type="scientific">Pelagivirga sediminicola</name>
    <dbReference type="NCBI Taxonomy" id="2170575"/>
    <lineage>
        <taxon>Bacteria</taxon>
        <taxon>Pseudomonadati</taxon>
        <taxon>Pseudomonadota</taxon>
        <taxon>Alphaproteobacteria</taxon>
        <taxon>Rhodobacterales</taxon>
        <taxon>Paracoccaceae</taxon>
        <taxon>Pelagivirga</taxon>
    </lineage>
</organism>
<dbReference type="SUPFAM" id="SSF53807">
    <property type="entry name" value="Helical backbone' metal receptor"/>
    <property type="match status" value="1"/>
</dbReference>
<protein>
    <recommendedName>
        <fullName evidence="2">High-affinity zinc uptake system protein ZnuA</fullName>
    </recommendedName>
</protein>
<keyword evidence="4 7" id="KW-0732">Signal</keyword>
<keyword evidence="9" id="KW-1185">Reference proteome</keyword>
<comment type="caution">
    <text evidence="8">The sequence shown here is derived from an EMBL/GenBank/DDBJ whole genome shotgun (WGS) entry which is preliminary data.</text>
</comment>
<feature type="signal peptide" evidence="7">
    <location>
        <begin position="1"/>
        <end position="21"/>
    </location>
</feature>
<dbReference type="Proteomes" id="UP000244446">
    <property type="component" value="Unassembled WGS sequence"/>
</dbReference>
<evidence type="ECO:0000256" key="6">
    <source>
        <dbReference type="RuleBase" id="RU003512"/>
    </source>
</evidence>
<dbReference type="RefSeq" id="WP_108693160.1">
    <property type="nucleotide sequence ID" value="NZ_QCYH01000011.1"/>
</dbReference>
<dbReference type="GO" id="GO:0006829">
    <property type="term" value="P:zinc ion transport"/>
    <property type="evidence" value="ECO:0007669"/>
    <property type="project" value="UniProtKB-KW"/>
</dbReference>
<keyword evidence="3 6" id="KW-0813">Transport</keyword>
<keyword evidence="5" id="KW-0862">Zinc</keyword>
<accession>A0A2T7G414</accession>
<reference evidence="8 9" key="1">
    <citation type="submission" date="2018-04" db="EMBL/GenBank/DDBJ databases">
        <title>Pelagivirga bohaiensis gen. nov., sp. nov., a bacterium isolated from the Bohai Sea.</title>
        <authorList>
            <person name="Ji X."/>
        </authorList>
    </citation>
    <scope>NUCLEOTIDE SEQUENCE [LARGE SCALE GENOMIC DNA]</scope>
    <source>
        <strain evidence="8 9">BH-SD19</strain>
    </source>
</reference>
<dbReference type="OrthoDB" id="7346865at2"/>
<dbReference type="PRINTS" id="PR00690">
    <property type="entry name" value="ADHESNFAMILY"/>
</dbReference>
<evidence type="ECO:0000256" key="4">
    <source>
        <dbReference type="ARBA" id="ARBA00022729"/>
    </source>
</evidence>
<evidence type="ECO:0000256" key="2">
    <source>
        <dbReference type="ARBA" id="ARBA00015915"/>
    </source>
</evidence>
<evidence type="ECO:0000256" key="5">
    <source>
        <dbReference type="ARBA" id="ARBA00022906"/>
    </source>
</evidence>
<dbReference type="Gene3D" id="3.40.50.1980">
    <property type="entry name" value="Nitrogenase molybdenum iron protein domain"/>
    <property type="match status" value="2"/>
</dbReference>
<evidence type="ECO:0000313" key="9">
    <source>
        <dbReference type="Proteomes" id="UP000244446"/>
    </source>
</evidence>
<dbReference type="InterPro" id="IPR006127">
    <property type="entry name" value="ZnuA-like"/>
</dbReference>
<dbReference type="Pfam" id="PF01297">
    <property type="entry name" value="ZnuA"/>
    <property type="match status" value="1"/>
</dbReference>